<feature type="domain" description="Core-binding (CB)" evidence="8">
    <location>
        <begin position="5"/>
        <end position="94"/>
    </location>
</feature>
<dbReference type="InterPro" id="IPR010998">
    <property type="entry name" value="Integrase_recombinase_N"/>
</dbReference>
<reference evidence="9 10" key="1">
    <citation type="journal article" date="2021" name="ISME Commun">
        <title>Automated analysis of genomic sequences facilitates high-throughput and comprehensive description of bacteria.</title>
        <authorList>
            <person name="Hitch T.C.A."/>
        </authorList>
    </citation>
    <scope>NUCLEOTIDE SEQUENCE [LARGE SCALE GENOMIC DNA]</scope>
    <source>
        <strain evidence="9 10">Sanger_03</strain>
    </source>
</reference>
<dbReference type="Pfam" id="PF14659">
    <property type="entry name" value="Phage_int_SAM_3"/>
    <property type="match status" value="1"/>
</dbReference>
<evidence type="ECO:0000256" key="1">
    <source>
        <dbReference type="ARBA" id="ARBA00003283"/>
    </source>
</evidence>
<evidence type="ECO:0000256" key="6">
    <source>
        <dbReference type="PROSITE-ProRule" id="PRU01248"/>
    </source>
</evidence>
<dbReference type="InterPro" id="IPR044068">
    <property type="entry name" value="CB"/>
</dbReference>
<dbReference type="PROSITE" id="PS51898">
    <property type="entry name" value="TYR_RECOMBINASE"/>
    <property type="match status" value="1"/>
</dbReference>
<keyword evidence="5" id="KW-0233">DNA recombination</keyword>
<proteinExistence type="inferred from homology"/>
<evidence type="ECO:0000256" key="3">
    <source>
        <dbReference type="ARBA" id="ARBA00022908"/>
    </source>
</evidence>
<name>A0ABT2RPD7_9FIRM</name>
<evidence type="ECO:0000256" key="2">
    <source>
        <dbReference type="ARBA" id="ARBA00008857"/>
    </source>
</evidence>
<keyword evidence="3" id="KW-0229">DNA integration</keyword>
<dbReference type="SUPFAM" id="SSF56349">
    <property type="entry name" value="DNA breaking-rejoining enzymes"/>
    <property type="match status" value="1"/>
</dbReference>
<dbReference type="InterPro" id="IPR013762">
    <property type="entry name" value="Integrase-like_cat_sf"/>
</dbReference>
<keyword evidence="4 6" id="KW-0238">DNA-binding</keyword>
<dbReference type="Gene3D" id="1.10.443.10">
    <property type="entry name" value="Intergrase catalytic core"/>
    <property type="match status" value="1"/>
</dbReference>
<evidence type="ECO:0000256" key="5">
    <source>
        <dbReference type="ARBA" id="ARBA00023172"/>
    </source>
</evidence>
<feature type="domain" description="Tyr recombinase" evidence="7">
    <location>
        <begin position="114"/>
        <end position="254"/>
    </location>
</feature>
<dbReference type="Gene3D" id="1.10.150.130">
    <property type="match status" value="1"/>
</dbReference>
<accession>A0ABT2RPD7</accession>
<dbReference type="InterPro" id="IPR011010">
    <property type="entry name" value="DNA_brk_join_enz"/>
</dbReference>
<evidence type="ECO:0000313" key="9">
    <source>
        <dbReference type="EMBL" id="MCU6687238.1"/>
    </source>
</evidence>
<comment type="caution">
    <text evidence="9">The sequence shown here is derived from an EMBL/GenBank/DDBJ whole genome shotgun (WGS) entry which is preliminary data.</text>
</comment>
<comment type="function">
    <text evidence="1">Site-specific tyrosine recombinase, which acts by catalyzing the cutting and rejoining of the recombining DNA molecules.</text>
</comment>
<dbReference type="EMBL" id="JAOQJU010000015">
    <property type="protein sequence ID" value="MCU6687238.1"/>
    <property type="molecule type" value="Genomic_DNA"/>
</dbReference>
<dbReference type="Proteomes" id="UP001652431">
    <property type="component" value="Unassembled WGS sequence"/>
</dbReference>
<gene>
    <name evidence="9" type="ORF">OCV99_11930</name>
</gene>
<evidence type="ECO:0000256" key="4">
    <source>
        <dbReference type="ARBA" id="ARBA00023125"/>
    </source>
</evidence>
<evidence type="ECO:0000259" key="8">
    <source>
        <dbReference type="PROSITE" id="PS51900"/>
    </source>
</evidence>
<sequence>MRKNPKLEVVALQWLENSKMRIKESSYVKYANMLQKHILPEMGEVRMKRLTTEMVERFVQGKLTCGKLDGNGGLSEKTVKDILVVLKAICQFAEQMDIEAPCRFHLIRIRQNDSEIHVLGKQEQKRLEEYLMEDDSLLKTGVLISLYMGLRLGEVCALKKNNILYNEEILQVRFTMQRIQNFENKESGKTKIIVTEPKSNCSVRDIPIPAFLMKRLKNLEDASDNAYVLTGLVNKYIEPRRMENIFKNIWKNAS</sequence>
<dbReference type="RefSeq" id="WP_262575532.1">
    <property type="nucleotide sequence ID" value="NZ_JAOQJU010000015.1"/>
</dbReference>
<evidence type="ECO:0000259" key="7">
    <source>
        <dbReference type="PROSITE" id="PS51898"/>
    </source>
</evidence>
<dbReference type="InterPro" id="IPR002104">
    <property type="entry name" value="Integrase_catalytic"/>
</dbReference>
<protein>
    <submittedName>
        <fullName evidence="9">Site-specific integrase</fullName>
    </submittedName>
</protein>
<dbReference type="PROSITE" id="PS51900">
    <property type="entry name" value="CB"/>
    <property type="match status" value="1"/>
</dbReference>
<evidence type="ECO:0000313" key="10">
    <source>
        <dbReference type="Proteomes" id="UP001652431"/>
    </source>
</evidence>
<organism evidence="9 10">
    <name type="scientific">Dorea acetigenes</name>
    <dbReference type="NCBI Taxonomy" id="2981787"/>
    <lineage>
        <taxon>Bacteria</taxon>
        <taxon>Bacillati</taxon>
        <taxon>Bacillota</taxon>
        <taxon>Clostridia</taxon>
        <taxon>Lachnospirales</taxon>
        <taxon>Lachnospiraceae</taxon>
        <taxon>Dorea</taxon>
    </lineage>
</organism>
<comment type="similarity">
    <text evidence="2">Belongs to the 'phage' integrase family.</text>
</comment>
<keyword evidence="10" id="KW-1185">Reference proteome</keyword>
<dbReference type="InterPro" id="IPR004107">
    <property type="entry name" value="Integrase_SAM-like_N"/>
</dbReference>